<accession>A0A8T0JES4</accession>
<dbReference type="Proteomes" id="UP000822688">
    <property type="component" value="Chromosome 1"/>
</dbReference>
<evidence type="ECO:0008006" key="4">
    <source>
        <dbReference type="Google" id="ProtNLM"/>
    </source>
</evidence>
<sequence length="114" mass="12804">MTRILFAVMQLINVVCSEISIVFWMKRCPHNTPWLCITYGARAFKLECRSYALSNTLPVKSQQVLLKNHNSVLSAHETNVTTHPDGNSSGANPQVLLKDFRIRQAECLCLTAAK</sequence>
<name>A0A8T0JES4_CERPU</name>
<reference evidence="2" key="1">
    <citation type="submission" date="2020-06" db="EMBL/GenBank/DDBJ databases">
        <title>WGS assembly of Ceratodon purpureus strain R40.</title>
        <authorList>
            <person name="Carey S.B."/>
            <person name="Jenkins J."/>
            <person name="Shu S."/>
            <person name="Lovell J.T."/>
            <person name="Sreedasyam A."/>
            <person name="Maumus F."/>
            <person name="Tiley G.P."/>
            <person name="Fernandez-Pozo N."/>
            <person name="Barry K."/>
            <person name="Chen C."/>
            <person name="Wang M."/>
            <person name="Lipzen A."/>
            <person name="Daum C."/>
            <person name="Saski C.A."/>
            <person name="Payton A.C."/>
            <person name="Mcbreen J.C."/>
            <person name="Conrad R.E."/>
            <person name="Kollar L.M."/>
            <person name="Olsson S."/>
            <person name="Huttunen S."/>
            <person name="Landis J.B."/>
            <person name="Wickett N.J."/>
            <person name="Johnson M.G."/>
            <person name="Rensing S.A."/>
            <person name="Grimwood J."/>
            <person name="Schmutz J."/>
            <person name="Mcdaniel S.F."/>
        </authorList>
    </citation>
    <scope>NUCLEOTIDE SEQUENCE</scope>
    <source>
        <strain evidence="2">R40</strain>
    </source>
</reference>
<protein>
    <recommendedName>
        <fullName evidence="4">Secreted protein</fullName>
    </recommendedName>
</protein>
<gene>
    <name evidence="2" type="ORF">KC19_1G333600</name>
</gene>
<organism evidence="2 3">
    <name type="scientific">Ceratodon purpureus</name>
    <name type="common">Fire moss</name>
    <name type="synonym">Dicranum purpureum</name>
    <dbReference type="NCBI Taxonomy" id="3225"/>
    <lineage>
        <taxon>Eukaryota</taxon>
        <taxon>Viridiplantae</taxon>
        <taxon>Streptophyta</taxon>
        <taxon>Embryophyta</taxon>
        <taxon>Bryophyta</taxon>
        <taxon>Bryophytina</taxon>
        <taxon>Bryopsida</taxon>
        <taxon>Dicranidae</taxon>
        <taxon>Pseudoditrichales</taxon>
        <taxon>Ditrichaceae</taxon>
        <taxon>Ceratodon</taxon>
    </lineage>
</organism>
<evidence type="ECO:0000256" key="1">
    <source>
        <dbReference type="SAM" id="SignalP"/>
    </source>
</evidence>
<dbReference type="AlphaFoldDB" id="A0A8T0JES4"/>
<dbReference type="EMBL" id="CM026421">
    <property type="protein sequence ID" value="KAG0593483.1"/>
    <property type="molecule type" value="Genomic_DNA"/>
</dbReference>
<evidence type="ECO:0000313" key="3">
    <source>
        <dbReference type="Proteomes" id="UP000822688"/>
    </source>
</evidence>
<feature type="chain" id="PRO_5035877581" description="Secreted protein" evidence="1">
    <location>
        <begin position="18"/>
        <end position="114"/>
    </location>
</feature>
<keyword evidence="1" id="KW-0732">Signal</keyword>
<comment type="caution">
    <text evidence="2">The sequence shown here is derived from an EMBL/GenBank/DDBJ whole genome shotgun (WGS) entry which is preliminary data.</text>
</comment>
<evidence type="ECO:0000313" key="2">
    <source>
        <dbReference type="EMBL" id="KAG0593483.1"/>
    </source>
</evidence>
<keyword evidence="3" id="KW-1185">Reference proteome</keyword>
<proteinExistence type="predicted"/>
<feature type="signal peptide" evidence="1">
    <location>
        <begin position="1"/>
        <end position="17"/>
    </location>
</feature>